<reference evidence="2" key="2">
    <citation type="submission" date="2020-11" db="EMBL/GenBank/DDBJ databases">
        <authorList>
            <consortium name="DOE Joint Genome Institute"/>
            <person name="Kuo A."/>
            <person name="Miyauchi S."/>
            <person name="Kiss E."/>
            <person name="Drula E."/>
            <person name="Kohler A."/>
            <person name="Sanchez-Garcia M."/>
            <person name="Andreopoulos B."/>
            <person name="Barry K.W."/>
            <person name="Bonito G."/>
            <person name="Buee M."/>
            <person name="Carver A."/>
            <person name="Chen C."/>
            <person name="Cichocki N."/>
            <person name="Clum A."/>
            <person name="Culley D."/>
            <person name="Crous P.W."/>
            <person name="Fauchery L."/>
            <person name="Girlanda M."/>
            <person name="Hayes R."/>
            <person name="Keri Z."/>
            <person name="Labutti K."/>
            <person name="Lipzen A."/>
            <person name="Lombard V."/>
            <person name="Magnuson J."/>
            <person name="Maillard F."/>
            <person name="Morin E."/>
            <person name="Murat C."/>
            <person name="Nolan M."/>
            <person name="Ohm R."/>
            <person name="Pangilinan J."/>
            <person name="Pereira M."/>
            <person name="Perotto S."/>
            <person name="Peter M."/>
            <person name="Riley R."/>
            <person name="Sitrit Y."/>
            <person name="Stielow B."/>
            <person name="Szollosi G."/>
            <person name="Zifcakova L."/>
            <person name="Stursova M."/>
            <person name="Spatafora J.W."/>
            <person name="Tedersoo L."/>
            <person name="Vaario L.-M."/>
            <person name="Yamada A."/>
            <person name="Yan M."/>
            <person name="Wang P."/>
            <person name="Xu J."/>
            <person name="Bruns T."/>
            <person name="Baldrian P."/>
            <person name="Vilgalys R."/>
            <person name="Henrissat B."/>
            <person name="Grigoriev I.V."/>
            <person name="Hibbett D."/>
            <person name="Nagy L.G."/>
            <person name="Martin F.M."/>
        </authorList>
    </citation>
    <scope>NUCLEOTIDE SEQUENCE</scope>
    <source>
        <strain evidence="2">UH-Tt-Lm1</strain>
    </source>
</reference>
<organism evidence="2 3">
    <name type="scientific">Thelephora terrestris</name>
    <dbReference type="NCBI Taxonomy" id="56493"/>
    <lineage>
        <taxon>Eukaryota</taxon>
        <taxon>Fungi</taxon>
        <taxon>Dikarya</taxon>
        <taxon>Basidiomycota</taxon>
        <taxon>Agaricomycotina</taxon>
        <taxon>Agaricomycetes</taxon>
        <taxon>Thelephorales</taxon>
        <taxon>Thelephoraceae</taxon>
        <taxon>Thelephora</taxon>
    </lineage>
</organism>
<dbReference type="Proteomes" id="UP000736335">
    <property type="component" value="Unassembled WGS sequence"/>
</dbReference>
<comment type="caution">
    <text evidence="2">The sequence shown here is derived from an EMBL/GenBank/DDBJ whole genome shotgun (WGS) entry which is preliminary data.</text>
</comment>
<gene>
    <name evidence="2" type="ORF">BJ322DRAFT_478726</name>
</gene>
<accession>A0A9P6H3G3</accession>
<evidence type="ECO:0000259" key="1">
    <source>
        <dbReference type="PROSITE" id="PS50181"/>
    </source>
</evidence>
<dbReference type="SUPFAM" id="SSF81383">
    <property type="entry name" value="F-box domain"/>
    <property type="match status" value="1"/>
</dbReference>
<feature type="domain" description="F-box" evidence="1">
    <location>
        <begin position="2"/>
        <end position="52"/>
    </location>
</feature>
<evidence type="ECO:0000313" key="3">
    <source>
        <dbReference type="Proteomes" id="UP000736335"/>
    </source>
</evidence>
<dbReference type="PROSITE" id="PS50181">
    <property type="entry name" value="FBOX"/>
    <property type="match status" value="1"/>
</dbReference>
<dbReference type="InterPro" id="IPR015943">
    <property type="entry name" value="WD40/YVTN_repeat-like_dom_sf"/>
</dbReference>
<dbReference type="SUPFAM" id="SSF50978">
    <property type="entry name" value="WD40 repeat-like"/>
    <property type="match status" value="1"/>
</dbReference>
<dbReference type="InterPro" id="IPR001810">
    <property type="entry name" value="F-box_dom"/>
</dbReference>
<reference evidence="2" key="1">
    <citation type="journal article" date="2020" name="Nat. Commun.">
        <title>Large-scale genome sequencing of mycorrhizal fungi provides insights into the early evolution of symbiotic traits.</title>
        <authorList>
            <person name="Miyauchi S."/>
            <person name="Kiss E."/>
            <person name="Kuo A."/>
            <person name="Drula E."/>
            <person name="Kohler A."/>
            <person name="Sanchez-Garcia M."/>
            <person name="Morin E."/>
            <person name="Andreopoulos B."/>
            <person name="Barry K.W."/>
            <person name="Bonito G."/>
            <person name="Buee M."/>
            <person name="Carver A."/>
            <person name="Chen C."/>
            <person name="Cichocki N."/>
            <person name="Clum A."/>
            <person name="Culley D."/>
            <person name="Crous P.W."/>
            <person name="Fauchery L."/>
            <person name="Girlanda M."/>
            <person name="Hayes R.D."/>
            <person name="Keri Z."/>
            <person name="LaButti K."/>
            <person name="Lipzen A."/>
            <person name="Lombard V."/>
            <person name="Magnuson J."/>
            <person name="Maillard F."/>
            <person name="Murat C."/>
            <person name="Nolan M."/>
            <person name="Ohm R.A."/>
            <person name="Pangilinan J."/>
            <person name="Pereira M.F."/>
            <person name="Perotto S."/>
            <person name="Peter M."/>
            <person name="Pfister S."/>
            <person name="Riley R."/>
            <person name="Sitrit Y."/>
            <person name="Stielow J.B."/>
            <person name="Szollosi G."/>
            <person name="Zifcakova L."/>
            <person name="Stursova M."/>
            <person name="Spatafora J.W."/>
            <person name="Tedersoo L."/>
            <person name="Vaario L.M."/>
            <person name="Yamada A."/>
            <person name="Yan M."/>
            <person name="Wang P."/>
            <person name="Xu J."/>
            <person name="Bruns T."/>
            <person name="Baldrian P."/>
            <person name="Vilgalys R."/>
            <person name="Dunand C."/>
            <person name="Henrissat B."/>
            <person name="Grigoriev I.V."/>
            <person name="Hibbett D."/>
            <person name="Nagy L.G."/>
            <person name="Martin F.M."/>
        </authorList>
    </citation>
    <scope>NUCLEOTIDE SEQUENCE</scope>
    <source>
        <strain evidence="2">UH-Tt-Lm1</strain>
    </source>
</reference>
<protein>
    <recommendedName>
        <fullName evidence="1">F-box domain-containing protein</fullName>
    </recommendedName>
</protein>
<dbReference type="Pfam" id="PF12937">
    <property type="entry name" value="F-box-like"/>
    <property type="match status" value="1"/>
</dbReference>
<evidence type="ECO:0000313" key="2">
    <source>
        <dbReference type="EMBL" id="KAF9778642.1"/>
    </source>
</evidence>
<dbReference type="InterPro" id="IPR036322">
    <property type="entry name" value="WD40_repeat_dom_sf"/>
</dbReference>
<dbReference type="OrthoDB" id="1259151at2759"/>
<sequence>MVTHIISLPTDVLVIIFESLSIQTLAALSQACHHLHFAVNRFGWSSHLLANTRFSPSTRHALSLRPPRDQVKYHHLSDIAWREERFVARPLSSAWPGAFRRPALAVSHSRLVVASRNLVDSYTFHSPQIPTQSPQIRNETSVTLGGGAAADVITSVAPVHDPNGAEFYIGLASGIIARTSVDVSGSGTLHLPPVTEAVHLGDSVLALSSKEDTLLSVSQNGIATVSIAGCVETLDLKTRAWICHLSTNHAMFGLTSKTPLIVHAIRPSGISTQPAHILDPTSQDTHSKSAVFGICSAPPRAAWGSEQVIVSGWYNGSVNIHDLRTSTRPHDSYSPSSVPHLLPVLSFVDPSVDPIYCVATGGGSSSYVAAGLARHGMVAFWDIRNSRSSGWSVYAPGNDSSPVYSMVLESSRLFGVTQARPFVYDFGQGVVEDTFPPFRSTRAETRALKKQEDGPGYYVTTWRHSQLP</sequence>
<dbReference type="AlphaFoldDB" id="A0A9P6H3G3"/>
<proteinExistence type="predicted"/>
<dbReference type="InterPro" id="IPR036047">
    <property type="entry name" value="F-box-like_dom_sf"/>
</dbReference>
<name>A0A9P6H3G3_9AGAM</name>
<dbReference type="Gene3D" id="2.130.10.10">
    <property type="entry name" value="YVTN repeat-like/Quinoprotein amine dehydrogenase"/>
    <property type="match status" value="1"/>
</dbReference>
<keyword evidence="3" id="KW-1185">Reference proteome</keyword>
<dbReference type="EMBL" id="WIUZ02000022">
    <property type="protein sequence ID" value="KAF9778642.1"/>
    <property type="molecule type" value="Genomic_DNA"/>
</dbReference>